<reference evidence="3 4" key="1">
    <citation type="submission" date="2019-06" db="EMBL/GenBank/DDBJ databases">
        <authorList>
            <person name="Lee I."/>
            <person name="Jang G.I."/>
            <person name="Hwang C.Y."/>
        </authorList>
    </citation>
    <scope>NUCLEOTIDE SEQUENCE [LARGE SCALE GENOMIC DNA]</scope>
    <source>
        <strain evidence="3 4">PAMC 28131</strain>
    </source>
</reference>
<dbReference type="PANTHER" id="PTHR46825">
    <property type="entry name" value="D-ALANYL-D-ALANINE-CARBOXYPEPTIDASE/ENDOPEPTIDASE AMPH"/>
    <property type="match status" value="1"/>
</dbReference>
<dbReference type="InterPro" id="IPR001466">
    <property type="entry name" value="Beta-lactam-related"/>
</dbReference>
<evidence type="ECO:0000313" key="4">
    <source>
        <dbReference type="Proteomes" id="UP000319897"/>
    </source>
</evidence>
<comment type="caution">
    <text evidence="3">The sequence shown here is derived from an EMBL/GenBank/DDBJ whole genome shotgun (WGS) entry which is preliminary data.</text>
</comment>
<dbReference type="RefSeq" id="WP_140927989.1">
    <property type="nucleotide sequence ID" value="NZ_VFSU01000023.1"/>
</dbReference>
<dbReference type="Proteomes" id="UP000319897">
    <property type="component" value="Unassembled WGS sequence"/>
</dbReference>
<dbReference type="AlphaFoldDB" id="A0A501XL38"/>
<dbReference type="InterPro" id="IPR012338">
    <property type="entry name" value="Beta-lactam/transpept-like"/>
</dbReference>
<accession>A0A501XL38</accession>
<dbReference type="OrthoDB" id="113033at2"/>
<keyword evidence="4" id="KW-1185">Reference proteome</keyword>
<dbReference type="PANTHER" id="PTHR46825:SF9">
    <property type="entry name" value="BETA-LACTAMASE-RELATED DOMAIN-CONTAINING PROTEIN"/>
    <property type="match status" value="1"/>
</dbReference>
<dbReference type="Gene3D" id="3.40.710.10">
    <property type="entry name" value="DD-peptidase/beta-lactamase superfamily"/>
    <property type="match status" value="1"/>
</dbReference>
<name>A0A501XL38_9SPHN</name>
<dbReference type="InterPro" id="IPR050491">
    <property type="entry name" value="AmpC-like"/>
</dbReference>
<sequence>MSARPFLPAALLLGGALAACATSAPPKAPASAFAVPADAAARADASVKALMEQGPFPGVAVAVAQNGKIIYSRGFGVADRATGAPVLPDTRFPIGSITKPMTCLSVLQLAAKGKIDIDAPVGRYLPDVPAPSRDVPLRNLMEHSSGILNYLQNPDFPYNKPVGLSRADMLGYFAAKPLRFTPGSQFDYSNSNTFLLGLTIEAVTGAGYDEYVRANVFRPFGMTSSDFGERPDRAKGYLTRAGAVRDGTPYDWLVPFSAGAVVSNTTDLIRFADGLFGAATPDSIRAAALSGDRLADGSPNIYLKGCLIEGELDGVRKYSHAGSIYGFSSHLARYPDKGLTVTVLTNAQGENFPALTIEQAVARAFLNLPEPDQRPTAFDAAEAEWIGGSYVITNRRMGFDKLFIFPSDGQLLLSYGPQGSGAPTIVLNRLGEGRYVSSKDPAQLFGFRRNADGSVDLALRYYEGAIPMRKAG</sequence>
<dbReference type="SUPFAM" id="SSF56601">
    <property type="entry name" value="beta-lactamase/transpeptidase-like"/>
    <property type="match status" value="1"/>
</dbReference>
<keyword evidence="1" id="KW-0732">Signal</keyword>
<feature type="domain" description="Beta-lactamase-related" evidence="2">
    <location>
        <begin position="44"/>
        <end position="361"/>
    </location>
</feature>
<evidence type="ECO:0000259" key="2">
    <source>
        <dbReference type="Pfam" id="PF00144"/>
    </source>
</evidence>
<protein>
    <submittedName>
        <fullName evidence="3">Beta-lactamase family protein</fullName>
    </submittedName>
</protein>
<evidence type="ECO:0000313" key="3">
    <source>
        <dbReference type="EMBL" id="TPE61371.1"/>
    </source>
</evidence>
<dbReference type="EMBL" id="VFSU01000023">
    <property type="protein sequence ID" value="TPE61371.1"/>
    <property type="molecule type" value="Genomic_DNA"/>
</dbReference>
<organism evidence="3 4">
    <name type="scientific">Sandaracinobacter neustonicus</name>
    <dbReference type="NCBI Taxonomy" id="1715348"/>
    <lineage>
        <taxon>Bacteria</taxon>
        <taxon>Pseudomonadati</taxon>
        <taxon>Pseudomonadota</taxon>
        <taxon>Alphaproteobacteria</taxon>
        <taxon>Sphingomonadales</taxon>
        <taxon>Sphingosinicellaceae</taxon>
        <taxon>Sandaracinobacter</taxon>
    </lineage>
</organism>
<feature type="signal peptide" evidence="1">
    <location>
        <begin position="1"/>
        <end position="18"/>
    </location>
</feature>
<gene>
    <name evidence="3" type="ORF">FJQ54_08475</name>
</gene>
<dbReference type="Pfam" id="PF00144">
    <property type="entry name" value="Beta-lactamase"/>
    <property type="match status" value="1"/>
</dbReference>
<feature type="chain" id="PRO_5021393525" evidence="1">
    <location>
        <begin position="19"/>
        <end position="472"/>
    </location>
</feature>
<dbReference type="PROSITE" id="PS51257">
    <property type="entry name" value="PROKAR_LIPOPROTEIN"/>
    <property type="match status" value="1"/>
</dbReference>
<proteinExistence type="predicted"/>
<evidence type="ECO:0000256" key="1">
    <source>
        <dbReference type="SAM" id="SignalP"/>
    </source>
</evidence>